<protein>
    <submittedName>
        <fullName evidence="2">Uncharacterized protein</fullName>
    </submittedName>
</protein>
<accession>A0A9Q1IGV5</accession>
<evidence type="ECO:0000256" key="1">
    <source>
        <dbReference type="SAM" id="Phobius"/>
    </source>
</evidence>
<dbReference type="OrthoDB" id="8885320at2759"/>
<dbReference type="Proteomes" id="UP001152622">
    <property type="component" value="Chromosome 15"/>
</dbReference>
<proteinExistence type="predicted"/>
<reference evidence="2" key="1">
    <citation type="journal article" date="2023" name="Science">
        <title>Genome structures resolve the early diversification of teleost fishes.</title>
        <authorList>
            <person name="Parey E."/>
            <person name="Louis A."/>
            <person name="Montfort J."/>
            <person name="Bouchez O."/>
            <person name="Roques C."/>
            <person name="Iampietro C."/>
            <person name="Lluch J."/>
            <person name="Castinel A."/>
            <person name="Donnadieu C."/>
            <person name="Desvignes T."/>
            <person name="Floi Bucao C."/>
            <person name="Jouanno E."/>
            <person name="Wen M."/>
            <person name="Mejri S."/>
            <person name="Dirks R."/>
            <person name="Jansen H."/>
            <person name="Henkel C."/>
            <person name="Chen W.J."/>
            <person name="Zahm M."/>
            <person name="Cabau C."/>
            <person name="Klopp C."/>
            <person name="Thompson A.W."/>
            <person name="Robinson-Rechavi M."/>
            <person name="Braasch I."/>
            <person name="Lecointre G."/>
            <person name="Bobe J."/>
            <person name="Postlethwait J.H."/>
            <person name="Berthelot C."/>
            <person name="Roest Crollius H."/>
            <person name="Guiguen Y."/>
        </authorList>
    </citation>
    <scope>NUCLEOTIDE SEQUENCE</scope>
    <source>
        <strain evidence="2">WJC10195</strain>
    </source>
</reference>
<dbReference type="InterPro" id="IPR029659">
    <property type="entry name" value="PRIMA1"/>
</dbReference>
<feature type="transmembrane region" description="Helical" evidence="1">
    <location>
        <begin position="7"/>
        <end position="32"/>
    </location>
</feature>
<name>A0A9Q1IGV5_SYNKA</name>
<keyword evidence="1" id="KW-0472">Membrane</keyword>
<feature type="transmembrane region" description="Helical" evidence="1">
    <location>
        <begin position="99"/>
        <end position="118"/>
    </location>
</feature>
<feature type="transmembrane region" description="Helical" evidence="1">
    <location>
        <begin position="70"/>
        <end position="92"/>
    </location>
</feature>
<keyword evidence="1" id="KW-0812">Transmembrane</keyword>
<evidence type="ECO:0000313" key="3">
    <source>
        <dbReference type="Proteomes" id="UP001152622"/>
    </source>
</evidence>
<dbReference type="Pfam" id="PF16101">
    <property type="entry name" value="PRIMA1"/>
    <property type="match status" value="1"/>
</dbReference>
<sequence>MLIRDILLLSLSFWPFLFGHCFFTSFLLLFQFTQGGTSEVMLADYRGEGLLASTVAETIVPQMEPWWKEIVILGTVGCACVAFLLLTVIICYKAYKEVGLCLSVLAFILAIAMLSASLKGNHCGRRRTGPAGGEYAMSSRNKKTVDTNNAVV</sequence>
<dbReference type="AlphaFoldDB" id="A0A9Q1IGV5"/>
<comment type="caution">
    <text evidence="2">The sequence shown here is derived from an EMBL/GenBank/DDBJ whole genome shotgun (WGS) entry which is preliminary data.</text>
</comment>
<keyword evidence="1" id="KW-1133">Transmembrane helix</keyword>
<dbReference type="EMBL" id="JAINUF010000015">
    <property type="protein sequence ID" value="KAJ8341383.1"/>
    <property type="molecule type" value="Genomic_DNA"/>
</dbReference>
<evidence type="ECO:0000313" key="2">
    <source>
        <dbReference type="EMBL" id="KAJ8341383.1"/>
    </source>
</evidence>
<organism evidence="2 3">
    <name type="scientific">Synaphobranchus kaupii</name>
    <name type="common">Kaup's arrowtooth eel</name>
    <dbReference type="NCBI Taxonomy" id="118154"/>
    <lineage>
        <taxon>Eukaryota</taxon>
        <taxon>Metazoa</taxon>
        <taxon>Chordata</taxon>
        <taxon>Craniata</taxon>
        <taxon>Vertebrata</taxon>
        <taxon>Euteleostomi</taxon>
        <taxon>Actinopterygii</taxon>
        <taxon>Neopterygii</taxon>
        <taxon>Teleostei</taxon>
        <taxon>Anguilliformes</taxon>
        <taxon>Synaphobranchidae</taxon>
        <taxon>Synaphobranchus</taxon>
    </lineage>
</organism>
<keyword evidence="3" id="KW-1185">Reference proteome</keyword>
<gene>
    <name evidence="2" type="ORF">SKAU_G00336740</name>
</gene>